<gene>
    <name evidence="5" type="ORF">BSL78_20549</name>
</gene>
<dbReference type="GO" id="GO:0007155">
    <property type="term" value="P:cell adhesion"/>
    <property type="evidence" value="ECO:0007669"/>
    <property type="project" value="InterPro"/>
</dbReference>
<dbReference type="SMART" id="SM00560">
    <property type="entry name" value="LamGL"/>
    <property type="match status" value="1"/>
</dbReference>
<evidence type="ECO:0000259" key="4">
    <source>
        <dbReference type="PROSITE" id="PS51236"/>
    </source>
</evidence>
<dbReference type="AlphaFoldDB" id="A0A2G8K3K2"/>
<dbReference type="Pfam" id="PF13385">
    <property type="entry name" value="Laminin_G_3"/>
    <property type="match status" value="1"/>
</dbReference>
<accession>A0A2G8K3K2</accession>
<name>A0A2G8K3K2_STIJA</name>
<feature type="signal peptide" evidence="3">
    <location>
        <begin position="1"/>
        <end position="19"/>
    </location>
</feature>
<reference evidence="5 6" key="1">
    <citation type="journal article" date="2017" name="PLoS Biol.">
        <title>The sea cucumber genome provides insights into morphological evolution and visceral regeneration.</title>
        <authorList>
            <person name="Zhang X."/>
            <person name="Sun L."/>
            <person name="Yuan J."/>
            <person name="Sun Y."/>
            <person name="Gao Y."/>
            <person name="Zhang L."/>
            <person name="Li S."/>
            <person name="Dai H."/>
            <person name="Hamel J.F."/>
            <person name="Liu C."/>
            <person name="Yu Y."/>
            <person name="Liu S."/>
            <person name="Lin W."/>
            <person name="Guo K."/>
            <person name="Jin S."/>
            <person name="Xu P."/>
            <person name="Storey K.B."/>
            <person name="Huan P."/>
            <person name="Zhang T."/>
            <person name="Zhou Y."/>
            <person name="Zhang J."/>
            <person name="Lin C."/>
            <person name="Li X."/>
            <person name="Xing L."/>
            <person name="Huo D."/>
            <person name="Sun M."/>
            <person name="Wang L."/>
            <person name="Mercier A."/>
            <person name="Li F."/>
            <person name="Yang H."/>
            <person name="Xiang J."/>
        </authorList>
    </citation>
    <scope>NUCLEOTIDE SEQUENCE [LARGE SCALE GENOMIC DNA]</scope>
    <source>
        <strain evidence="5">Shaxun</strain>
        <tissue evidence="5">Muscle</tissue>
    </source>
</reference>
<evidence type="ECO:0000313" key="6">
    <source>
        <dbReference type="Proteomes" id="UP000230750"/>
    </source>
</evidence>
<dbReference type="SUPFAM" id="SSF49899">
    <property type="entry name" value="Concanavalin A-like lectins/glucanases"/>
    <property type="match status" value="2"/>
</dbReference>
<sequence>MVKFEFILIPYVLDVVLLGSSCHSGKESRIQLGTSSTLANAIWYAQSTTGKRSALARPMDDWWEHRTSYRWYLSHRPSVGLIRLTVRQGASILVDSGDLYDTSYAGGRLGVFVYDQPDVIWSGLKAECAERVNQALMLDGVDDFVTLPSIKDLSIDASFTLETWIYLENGAPSSDMPILCSSDGNLCFSVQNKITNCSLGGTTLSAGSSLVETAWNHIAMRYDAQNLELSVFINGTLDGSQTDVSSVDWDNSTVLYIGRNNDTAFLEAILDEVRVWGLALLDSEIQDHLELPYLHRQNHKRLLDAHFSMDNEEDGDTTLLDQGIYGHDGTIEGSALFVSSSLDAGRFELTYPDAKKRKKRELSRYHEEL</sequence>
<evidence type="ECO:0000313" key="5">
    <source>
        <dbReference type="EMBL" id="PIK42596.1"/>
    </source>
</evidence>
<evidence type="ECO:0000256" key="1">
    <source>
        <dbReference type="ARBA" id="ARBA00022729"/>
    </source>
</evidence>
<keyword evidence="2" id="KW-1015">Disulfide bond</keyword>
<evidence type="ECO:0000256" key="3">
    <source>
        <dbReference type="SAM" id="SignalP"/>
    </source>
</evidence>
<keyword evidence="6" id="KW-1185">Reference proteome</keyword>
<feature type="domain" description="TSP C-terminal" evidence="4">
    <location>
        <begin position="1"/>
        <end position="133"/>
    </location>
</feature>
<dbReference type="GO" id="GO:0005509">
    <property type="term" value="F:calcium ion binding"/>
    <property type="evidence" value="ECO:0007669"/>
    <property type="project" value="InterPro"/>
</dbReference>
<protein>
    <submittedName>
        <fullName evidence="5">Putative thrombospondin-3a</fullName>
    </submittedName>
</protein>
<dbReference type="InterPro" id="IPR013320">
    <property type="entry name" value="ConA-like_dom_sf"/>
</dbReference>
<dbReference type="Proteomes" id="UP000230750">
    <property type="component" value="Unassembled WGS sequence"/>
</dbReference>
<feature type="chain" id="PRO_5013909866" evidence="3">
    <location>
        <begin position="20"/>
        <end position="369"/>
    </location>
</feature>
<evidence type="ECO:0000256" key="2">
    <source>
        <dbReference type="ARBA" id="ARBA00023157"/>
    </source>
</evidence>
<organism evidence="5 6">
    <name type="scientific">Stichopus japonicus</name>
    <name type="common">Sea cucumber</name>
    <dbReference type="NCBI Taxonomy" id="307972"/>
    <lineage>
        <taxon>Eukaryota</taxon>
        <taxon>Metazoa</taxon>
        <taxon>Echinodermata</taxon>
        <taxon>Eleutherozoa</taxon>
        <taxon>Echinozoa</taxon>
        <taxon>Holothuroidea</taxon>
        <taxon>Aspidochirotacea</taxon>
        <taxon>Aspidochirotida</taxon>
        <taxon>Stichopodidae</taxon>
        <taxon>Apostichopus</taxon>
    </lineage>
</organism>
<dbReference type="PROSITE" id="PS51236">
    <property type="entry name" value="TSP_CTER"/>
    <property type="match status" value="1"/>
</dbReference>
<dbReference type="PANTHER" id="PTHR10199">
    <property type="entry name" value="THROMBOSPONDIN"/>
    <property type="match status" value="1"/>
</dbReference>
<dbReference type="InterPro" id="IPR008859">
    <property type="entry name" value="Thrombospondin_C"/>
</dbReference>
<dbReference type="GO" id="GO:0005576">
    <property type="term" value="C:extracellular region"/>
    <property type="evidence" value="ECO:0007669"/>
    <property type="project" value="InterPro"/>
</dbReference>
<dbReference type="Gene3D" id="2.60.120.200">
    <property type="match status" value="2"/>
</dbReference>
<keyword evidence="1 3" id="KW-0732">Signal</keyword>
<dbReference type="InterPro" id="IPR006558">
    <property type="entry name" value="LamG-like"/>
</dbReference>
<dbReference type="EMBL" id="MRZV01000922">
    <property type="protein sequence ID" value="PIK42596.1"/>
    <property type="molecule type" value="Genomic_DNA"/>
</dbReference>
<proteinExistence type="predicted"/>
<comment type="caution">
    <text evidence="5">The sequence shown here is derived from an EMBL/GenBank/DDBJ whole genome shotgun (WGS) entry which is preliminary data.</text>
</comment>
<dbReference type="PANTHER" id="PTHR10199:SF110">
    <property type="entry name" value="TSP C-TERMINAL DOMAIN-CONTAINING PROTEIN"/>
    <property type="match status" value="1"/>
</dbReference>
<dbReference type="OrthoDB" id="6146359at2759"/>
<dbReference type="STRING" id="307972.A0A2G8K3K2"/>
<dbReference type="Pfam" id="PF05735">
    <property type="entry name" value="TSP_C"/>
    <property type="match status" value="1"/>
</dbReference>